<protein>
    <submittedName>
        <fullName evidence="2">Transposase</fullName>
    </submittedName>
</protein>
<dbReference type="EMBL" id="JAQOSO010000054">
    <property type="protein sequence ID" value="MDJ1174324.1"/>
    <property type="molecule type" value="Genomic_DNA"/>
</dbReference>
<dbReference type="PANTHER" id="PTHR33627:SF1">
    <property type="entry name" value="TRANSPOSASE"/>
    <property type="match status" value="1"/>
</dbReference>
<name>A0ABT7B588_9CYAN</name>
<dbReference type="InterPro" id="IPR002559">
    <property type="entry name" value="Transposase_11"/>
</dbReference>
<dbReference type="Pfam" id="PF01609">
    <property type="entry name" value="DDE_Tnp_1"/>
    <property type="match status" value="1"/>
</dbReference>
<dbReference type="InterPro" id="IPR039365">
    <property type="entry name" value="IS701-like"/>
</dbReference>
<sequence length="274" mass="32585">MDVELQILKHLPRSPETTVSVVDQYCDSYQEMFADVRSYEYFKYLHLGIISPIPRKYFPEIADELRDYGFNIKLVLADSLYGEGSEFVRKLEEHNLCYIVSIRSNHGVLMPSHERVRENRWYKFKRVLSDQTSEERYIREIIFGHRRRRTYWQITTDTSYRLTQYAQIEKWWEMIMSAYLMISLNSQPFLSLNNSESQKIKSAKVQVDCSVHSQWDRSGGWKSILKNFRLLIQPTLLFWSIVPWLDVVPSSYLLRGFNKLINGVNQFESFYPSG</sequence>
<accession>A0ABT7B588</accession>
<keyword evidence="3" id="KW-1185">Reference proteome</keyword>
<proteinExistence type="predicted"/>
<comment type="caution">
    <text evidence="2">The sequence shown here is derived from an EMBL/GenBank/DDBJ whole genome shotgun (WGS) entry which is preliminary data.</text>
</comment>
<evidence type="ECO:0000313" key="2">
    <source>
        <dbReference type="EMBL" id="MDJ1174324.1"/>
    </source>
</evidence>
<evidence type="ECO:0000259" key="1">
    <source>
        <dbReference type="Pfam" id="PF01609"/>
    </source>
</evidence>
<evidence type="ECO:0000313" key="3">
    <source>
        <dbReference type="Proteomes" id="UP001235849"/>
    </source>
</evidence>
<dbReference type="RefSeq" id="WP_283766656.1">
    <property type="nucleotide sequence ID" value="NZ_JAQOSO010000054.1"/>
</dbReference>
<dbReference type="Proteomes" id="UP001235849">
    <property type="component" value="Unassembled WGS sequence"/>
</dbReference>
<gene>
    <name evidence="2" type="ORF">PMG25_09500</name>
</gene>
<dbReference type="PANTHER" id="PTHR33627">
    <property type="entry name" value="TRANSPOSASE"/>
    <property type="match status" value="1"/>
</dbReference>
<reference evidence="2 3" key="1">
    <citation type="submission" date="2023-01" db="EMBL/GenBank/DDBJ databases">
        <title>Novel diversity within Roseofilum (Cyanobacteria; Desertifilaceae) from marine benthic mats with descriptions of four novel species.</title>
        <authorList>
            <person name="Wang Y."/>
            <person name="Berthold D.E."/>
            <person name="Hu J."/>
            <person name="Lefler F.W."/>
            <person name="Laughinghouse H.D. IV."/>
        </authorList>
    </citation>
    <scope>NUCLEOTIDE SEQUENCE [LARGE SCALE GENOMIC DNA]</scope>
    <source>
        <strain evidence="2 3">BLCC-M114</strain>
    </source>
</reference>
<organism evidence="2 3">
    <name type="scientific">Roseofilum capinflatum BLCC-M114</name>
    <dbReference type="NCBI Taxonomy" id="3022440"/>
    <lineage>
        <taxon>Bacteria</taxon>
        <taxon>Bacillati</taxon>
        <taxon>Cyanobacteriota</taxon>
        <taxon>Cyanophyceae</taxon>
        <taxon>Desertifilales</taxon>
        <taxon>Desertifilaceae</taxon>
        <taxon>Roseofilum</taxon>
        <taxon>Roseofilum capinflatum</taxon>
    </lineage>
</organism>
<feature type="domain" description="Transposase IS4-like" evidence="1">
    <location>
        <begin position="55"/>
        <end position="127"/>
    </location>
</feature>